<accession>A0A8S9P8X2</accession>
<protein>
    <submittedName>
        <fullName evidence="2">Uncharacterized protein</fullName>
    </submittedName>
</protein>
<dbReference type="AlphaFoldDB" id="A0A8S9P8X2"/>
<name>A0A8S9P8X2_BRACR</name>
<dbReference type="EMBL" id="QGKX02001521">
    <property type="protein sequence ID" value="KAF3509722.1"/>
    <property type="molecule type" value="Genomic_DNA"/>
</dbReference>
<reference evidence="2" key="1">
    <citation type="submission" date="2019-12" db="EMBL/GenBank/DDBJ databases">
        <title>Genome sequencing and annotation of Brassica cretica.</title>
        <authorList>
            <person name="Studholme D.J."/>
            <person name="Sarris P."/>
        </authorList>
    </citation>
    <scope>NUCLEOTIDE SEQUENCE</scope>
    <source>
        <strain evidence="2">PFS-109/04</strain>
        <tissue evidence="2">Leaf</tissue>
    </source>
</reference>
<proteinExistence type="predicted"/>
<dbReference type="Proteomes" id="UP000712600">
    <property type="component" value="Unassembled WGS sequence"/>
</dbReference>
<comment type="caution">
    <text evidence="2">The sequence shown here is derived from an EMBL/GenBank/DDBJ whole genome shotgun (WGS) entry which is preliminary data.</text>
</comment>
<evidence type="ECO:0000313" key="2">
    <source>
        <dbReference type="EMBL" id="KAF3509722.1"/>
    </source>
</evidence>
<organism evidence="2 3">
    <name type="scientific">Brassica cretica</name>
    <name type="common">Mustard</name>
    <dbReference type="NCBI Taxonomy" id="69181"/>
    <lineage>
        <taxon>Eukaryota</taxon>
        <taxon>Viridiplantae</taxon>
        <taxon>Streptophyta</taxon>
        <taxon>Embryophyta</taxon>
        <taxon>Tracheophyta</taxon>
        <taxon>Spermatophyta</taxon>
        <taxon>Magnoliopsida</taxon>
        <taxon>eudicotyledons</taxon>
        <taxon>Gunneridae</taxon>
        <taxon>Pentapetalae</taxon>
        <taxon>rosids</taxon>
        <taxon>malvids</taxon>
        <taxon>Brassicales</taxon>
        <taxon>Brassicaceae</taxon>
        <taxon>Brassiceae</taxon>
        <taxon>Brassica</taxon>
    </lineage>
</organism>
<gene>
    <name evidence="2" type="ORF">F2Q69_00006262</name>
</gene>
<sequence>MFGLKYRSMSDGRCRSTGDECLWSMVMGEYRSTVVDENQATNKRCCRSMRSTLLCGFNAPSLHDLNEFEALSEEELRGRGKDGFQLIQLGRSPNWAGPARRTAELNPSRIQLSRSPSWRGEGMDWTGRGLGYRSDQEDGNGISEMFGHDRSPLQRTRSFPCMVT</sequence>
<evidence type="ECO:0000313" key="3">
    <source>
        <dbReference type="Proteomes" id="UP000712600"/>
    </source>
</evidence>
<evidence type="ECO:0000256" key="1">
    <source>
        <dbReference type="SAM" id="MobiDB-lite"/>
    </source>
</evidence>
<feature type="region of interest" description="Disordered" evidence="1">
    <location>
        <begin position="145"/>
        <end position="164"/>
    </location>
</feature>